<evidence type="ECO:0000256" key="21">
    <source>
        <dbReference type="ARBA" id="ARBA00048537"/>
    </source>
</evidence>
<evidence type="ECO:0000256" key="5">
    <source>
        <dbReference type="ARBA" id="ARBA00012308"/>
    </source>
</evidence>
<dbReference type="PANTHER" id="PTHR31457">
    <property type="entry name" value="METHYLMALONIC ACIDURIA AND HOMOCYSTINURIA TYPE C PROTEIN"/>
    <property type="match status" value="1"/>
</dbReference>
<evidence type="ECO:0000256" key="16">
    <source>
        <dbReference type="ARBA" id="ARBA00031313"/>
    </source>
</evidence>
<evidence type="ECO:0000313" key="23">
    <source>
        <dbReference type="EMBL" id="CAK8694387.1"/>
    </source>
</evidence>
<evidence type="ECO:0000256" key="10">
    <source>
        <dbReference type="ARBA" id="ARBA00022630"/>
    </source>
</evidence>
<comment type="catalytic activity">
    <reaction evidence="19">
        <text>apo-[alkylcobalamin reductase] + methylcob(III)alamin + glutathione = S-methyl glutathione + cob(I)alamin-[alkylcobalamin reductase] + H(+)</text>
        <dbReference type="Rhea" id="RHEA:63132"/>
        <dbReference type="Rhea" id="RHEA-COMP:14730"/>
        <dbReference type="Rhea" id="RHEA-COMP:14731"/>
        <dbReference type="ChEBI" id="CHEBI:15378"/>
        <dbReference type="ChEBI" id="CHEBI:28115"/>
        <dbReference type="ChEBI" id="CHEBI:57925"/>
        <dbReference type="ChEBI" id="CHEBI:60488"/>
        <dbReference type="ChEBI" id="CHEBI:83228"/>
        <dbReference type="ChEBI" id="CHEBI:141467"/>
        <dbReference type="EC" id="2.5.1.151"/>
    </reaction>
    <physiologicalReaction direction="left-to-right" evidence="19">
        <dbReference type="Rhea" id="RHEA:63133"/>
    </physiologicalReaction>
</comment>
<comment type="catalytic activity">
    <reaction evidence="21">
        <text>apo-[alkylcobalamin reductase] + adenosylcob(III)alamin + glutathione = S-adenosylglutathione + cob(I)alamin-[alkylcobalamin reductase] + H(+)</text>
        <dbReference type="Rhea" id="RHEA:63136"/>
        <dbReference type="Rhea" id="RHEA-COMP:14730"/>
        <dbReference type="Rhea" id="RHEA-COMP:14731"/>
        <dbReference type="ChEBI" id="CHEBI:15378"/>
        <dbReference type="ChEBI" id="CHEBI:18408"/>
        <dbReference type="ChEBI" id="CHEBI:57925"/>
        <dbReference type="ChEBI" id="CHEBI:60488"/>
        <dbReference type="ChEBI" id="CHEBI:83228"/>
        <dbReference type="ChEBI" id="CHEBI:146184"/>
        <dbReference type="EC" id="2.5.1.151"/>
    </reaction>
    <physiologicalReaction direction="left-to-right" evidence="21">
        <dbReference type="Rhea" id="RHEA:63137"/>
    </physiologicalReaction>
</comment>
<evidence type="ECO:0000256" key="9">
    <source>
        <dbReference type="ARBA" id="ARBA00022628"/>
    </source>
</evidence>
<keyword evidence="10" id="KW-0285">Flavoprotein</keyword>
<comment type="subcellular location">
    <subcellularLocation>
        <location evidence="3">Cytoplasm</location>
    </subcellularLocation>
</comment>
<gene>
    <name evidence="23" type="ORF">CVLEPA_LOCUS27757</name>
</gene>
<dbReference type="InterPro" id="IPR032037">
    <property type="entry name" value="MMACHC"/>
</dbReference>
<keyword evidence="13" id="KW-0521">NADP</keyword>
<protein>
    <recommendedName>
        <fullName evidence="7">Cyanocobalamin reductase / alkylcobalamin dealkylase</fullName>
        <ecNumber evidence="6">1.16.1.6</ecNumber>
        <ecNumber evidence="5">2.5.1.151</ecNumber>
    </recommendedName>
    <alternativeName>
        <fullName evidence="18">Alkylcobalamin:glutathione S-alkyltransferase</fullName>
    </alternativeName>
    <alternativeName>
        <fullName evidence="17">CblC</fullName>
    </alternativeName>
    <alternativeName>
        <fullName evidence="16">Cyanocobalamin reductase (cyanide-eliminating)</fullName>
    </alternativeName>
    <alternativeName>
        <fullName evidence="15">Methylmalonic aciduria and homocystinuria type C protein</fullName>
    </alternativeName>
</protein>
<evidence type="ECO:0000256" key="19">
    <source>
        <dbReference type="ARBA" id="ARBA00047294"/>
    </source>
</evidence>
<keyword evidence="24" id="KW-1185">Reference proteome</keyword>
<sequence length="284" mass="32172">MVTKPFKFQFEGNTVCAVILTVPSFFEDAFLPYIRNTDVKSLVRDPIDSCIAFHVNKAVSLLKDQNVTVMYDYELTPNRRPKVLVQTAAHVAGAAFYYQRKHALLNGSGVCSTTVHCSDSVTDVHFSSQAEYGLQSEFNNNDVNCAAASSDPWDAKKNIFGACIHPRYGGWFAIRSVLIFHNLVNKNLHQSEPVDCVSTREQRIELLNRFNARRYGPVLLLPFTIPIGLIGYHFEWWFKKGLDQAEDKPSISNNREERNLKELDCKNQVAGKTDGMKAKRTIFD</sequence>
<evidence type="ECO:0000256" key="22">
    <source>
        <dbReference type="ARBA" id="ARBA00049505"/>
    </source>
</evidence>
<evidence type="ECO:0000256" key="14">
    <source>
        <dbReference type="ARBA" id="ARBA00023002"/>
    </source>
</evidence>
<dbReference type="CDD" id="cd12959">
    <property type="entry name" value="MMACHC-like"/>
    <property type="match status" value="1"/>
</dbReference>
<organism evidence="23 24">
    <name type="scientific">Clavelina lepadiformis</name>
    <name type="common">Light-bulb sea squirt</name>
    <name type="synonym">Ascidia lepadiformis</name>
    <dbReference type="NCBI Taxonomy" id="159417"/>
    <lineage>
        <taxon>Eukaryota</taxon>
        <taxon>Metazoa</taxon>
        <taxon>Chordata</taxon>
        <taxon>Tunicata</taxon>
        <taxon>Ascidiacea</taxon>
        <taxon>Aplousobranchia</taxon>
        <taxon>Clavelinidae</taxon>
        <taxon>Clavelina</taxon>
    </lineage>
</organism>
<keyword evidence="14" id="KW-0560">Oxidoreductase</keyword>
<evidence type="ECO:0000256" key="7">
    <source>
        <dbReference type="ARBA" id="ARBA00014027"/>
    </source>
</evidence>
<dbReference type="EC" id="1.16.1.6" evidence="6"/>
<proteinExistence type="inferred from homology"/>
<evidence type="ECO:0000256" key="2">
    <source>
        <dbReference type="ARBA" id="ARBA00001974"/>
    </source>
</evidence>
<evidence type="ECO:0000256" key="12">
    <source>
        <dbReference type="ARBA" id="ARBA00022827"/>
    </source>
</evidence>
<keyword evidence="12" id="KW-0274">FAD</keyword>
<comment type="cofactor">
    <cofactor evidence="2">
        <name>FAD</name>
        <dbReference type="ChEBI" id="CHEBI:57692"/>
    </cofactor>
</comment>
<evidence type="ECO:0000256" key="15">
    <source>
        <dbReference type="ARBA" id="ARBA00031056"/>
    </source>
</evidence>
<dbReference type="PANTHER" id="PTHR31457:SF2">
    <property type="entry name" value="CYANOCOBALAMIN REDUCTASE _ ALKYLCOBALAMIN DEALKYLASE"/>
    <property type="match status" value="1"/>
</dbReference>
<dbReference type="EC" id="2.5.1.151" evidence="5"/>
<accession>A0ABP0GRM6</accession>
<name>A0ABP0GRM6_CLALP</name>
<evidence type="ECO:0000313" key="24">
    <source>
        <dbReference type="Proteomes" id="UP001642483"/>
    </source>
</evidence>
<evidence type="ECO:0000256" key="8">
    <source>
        <dbReference type="ARBA" id="ARBA00022490"/>
    </source>
</evidence>
<dbReference type="Proteomes" id="UP001642483">
    <property type="component" value="Unassembled WGS sequence"/>
</dbReference>
<dbReference type="Pfam" id="PF16690">
    <property type="entry name" value="MMACHC"/>
    <property type="match status" value="2"/>
</dbReference>
<evidence type="ECO:0000256" key="20">
    <source>
        <dbReference type="ARBA" id="ARBA00047958"/>
    </source>
</evidence>
<evidence type="ECO:0000256" key="3">
    <source>
        <dbReference type="ARBA" id="ARBA00004496"/>
    </source>
</evidence>
<comment type="similarity">
    <text evidence="4">Belongs to the MMACHC family.</text>
</comment>
<comment type="catalytic activity">
    <reaction evidence="22">
        <text>apo-[alkylcobalamin reductase] + an R-cob(III)alamin + glutathione = cob(I)alamin-[alkylcobalamin reductase] + an S-substituted glutathione + H(+)</text>
        <dbReference type="Rhea" id="RHEA:40719"/>
        <dbReference type="Rhea" id="RHEA-COMP:14730"/>
        <dbReference type="Rhea" id="RHEA-COMP:14731"/>
        <dbReference type="ChEBI" id="CHEBI:15378"/>
        <dbReference type="ChEBI" id="CHEBI:57925"/>
        <dbReference type="ChEBI" id="CHEBI:60488"/>
        <dbReference type="ChEBI" id="CHEBI:83228"/>
        <dbReference type="ChEBI" id="CHEBI:90779"/>
        <dbReference type="ChEBI" id="CHEBI:140785"/>
        <dbReference type="EC" id="2.5.1.151"/>
    </reaction>
    <physiologicalReaction direction="left-to-right" evidence="22">
        <dbReference type="Rhea" id="RHEA:40720"/>
    </physiologicalReaction>
</comment>
<keyword evidence="9" id="KW-0846">Cobalamin</keyword>
<keyword evidence="9" id="KW-0170">Cobalt</keyword>
<evidence type="ECO:0000256" key="1">
    <source>
        <dbReference type="ARBA" id="ARBA00001917"/>
    </source>
</evidence>
<reference evidence="23 24" key="1">
    <citation type="submission" date="2024-02" db="EMBL/GenBank/DDBJ databases">
        <authorList>
            <person name="Daric V."/>
            <person name="Darras S."/>
        </authorList>
    </citation>
    <scope>NUCLEOTIDE SEQUENCE [LARGE SCALE GENOMIC DNA]</scope>
</reference>
<evidence type="ECO:0000256" key="4">
    <source>
        <dbReference type="ARBA" id="ARBA00007762"/>
    </source>
</evidence>
<comment type="cofactor">
    <cofactor evidence="1">
        <name>FMN</name>
        <dbReference type="ChEBI" id="CHEBI:58210"/>
    </cofactor>
</comment>
<comment type="caution">
    <text evidence="23">The sequence shown here is derived from an EMBL/GenBank/DDBJ whole genome shotgun (WGS) entry which is preliminary data.</text>
</comment>
<evidence type="ECO:0000256" key="18">
    <source>
        <dbReference type="ARBA" id="ARBA00032650"/>
    </source>
</evidence>
<evidence type="ECO:0000256" key="6">
    <source>
        <dbReference type="ARBA" id="ARBA00012666"/>
    </source>
</evidence>
<dbReference type="EMBL" id="CAWYQH010000141">
    <property type="protein sequence ID" value="CAK8694387.1"/>
    <property type="molecule type" value="Genomic_DNA"/>
</dbReference>
<comment type="catalytic activity">
    <reaction evidence="20">
        <text>2 cob(II)alamin-[cyanocobalamin reductase] + 2 hydrogen cyanide + NADP(+) = 2 cyanocob(III)alamin + 2 apo-[cyanocobalamin reductase] + NADPH + H(+)</text>
        <dbReference type="Rhea" id="RHEA:16113"/>
        <dbReference type="Rhea" id="RHEA-COMP:14717"/>
        <dbReference type="Rhea" id="RHEA-COMP:14718"/>
        <dbReference type="ChEBI" id="CHEBI:15378"/>
        <dbReference type="ChEBI" id="CHEBI:16304"/>
        <dbReference type="ChEBI" id="CHEBI:17439"/>
        <dbReference type="ChEBI" id="CHEBI:18407"/>
        <dbReference type="ChEBI" id="CHEBI:57783"/>
        <dbReference type="ChEBI" id="CHEBI:58349"/>
        <dbReference type="ChEBI" id="CHEBI:83228"/>
        <dbReference type="EC" id="1.16.1.6"/>
    </reaction>
    <physiologicalReaction direction="right-to-left" evidence="20">
        <dbReference type="Rhea" id="RHEA:16115"/>
    </physiologicalReaction>
</comment>
<keyword evidence="11" id="KW-0288">FMN</keyword>
<evidence type="ECO:0000256" key="13">
    <source>
        <dbReference type="ARBA" id="ARBA00022857"/>
    </source>
</evidence>
<keyword evidence="8" id="KW-0963">Cytoplasm</keyword>
<evidence type="ECO:0000256" key="11">
    <source>
        <dbReference type="ARBA" id="ARBA00022643"/>
    </source>
</evidence>
<evidence type="ECO:0000256" key="17">
    <source>
        <dbReference type="ARBA" id="ARBA00031815"/>
    </source>
</evidence>